<dbReference type="InterPro" id="IPR003018">
    <property type="entry name" value="GAF"/>
</dbReference>
<evidence type="ECO:0000256" key="2">
    <source>
        <dbReference type="ARBA" id="ARBA00022777"/>
    </source>
</evidence>
<dbReference type="PROSITE" id="PS50921">
    <property type="entry name" value="ANTAR"/>
    <property type="match status" value="1"/>
</dbReference>
<keyword evidence="2" id="KW-0418">Kinase</keyword>
<accession>A0A1Q9LKI0</accession>
<proteinExistence type="predicted"/>
<evidence type="ECO:0000313" key="7">
    <source>
        <dbReference type="Proteomes" id="UP000186040"/>
    </source>
</evidence>
<dbReference type="STRING" id="1193682.BJP25_20680"/>
<evidence type="ECO:0000313" key="6">
    <source>
        <dbReference type="EMBL" id="OLR92489.1"/>
    </source>
</evidence>
<dbReference type="InterPro" id="IPR005561">
    <property type="entry name" value="ANTAR"/>
</dbReference>
<dbReference type="AlphaFoldDB" id="A0A1Q9LKI0"/>
<dbReference type="GO" id="GO:0016301">
    <property type="term" value="F:kinase activity"/>
    <property type="evidence" value="ECO:0007669"/>
    <property type="project" value="UniProtKB-KW"/>
</dbReference>
<comment type="caution">
    <text evidence="6">The sequence shown here is derived from an EMBL/GenBank/DDBJ whole genome shotgun (WGS) entry which is preliminary data.</text>
</comment>
<dbReference type="InterPro" id="IPR036388">
    <property type="entry name" value="WH-like_DNA-bd_sf"/>
</dbReference>
<dbReference type="Proteomes" id="UP000186040">
    <property type="component" value="Unassembled WGS sequence"/>
</dbReference>
<evidence type="ECO:0000256" key="3">
    <source>
        <dbReference type="ARBA" id="ARBA00023015"/>
    </source>
</evidence>
<evidence type="ECO:0000256" key="1">
    <source>
        <dbReference type="ARBA" id="ARBA00022679"/>
    </source>
</evidence>
<dbReference type="PIRSF" id="PIRSF036625">
    <property type="entry name" value="GAF_ANTAR"/>
    <property type="match status" value="1"/>
</dbReference>
<keyword evidence="7" id="KW-1185">Reference proteome</keyword>
<dbReference type="GO" id="GO:0003723">
    <property type="term" value="F:RNA binding"/>
    <property type="evidence" value="ECO:0007669"/>
    <property type="project" value="InterPro"/>
</dbReference>
<dbReference type="RefSeq" id="WP_075975632.1">
    <property type="nucleotide sequence ID" value="NZ_MKQR01000016.1"/>
</dbReference>
<dbReference type="OrthoDB" id="4629915at2"/>
<feature type="domain" description="ANTAR" evidence="5">
    <location>
        <begin position="180"/>
        <end position="241"/>
    </location>
</feature>
<dbReference type="Gene3D" id="1.10.10.10">
    <property type="entry name" value="Winged helix-like DNA-binding domain superfamily/Winged helix DNA-binding domain"/>
    <property type="match status" value="1"/>
</dbReference>
<evidence type="ECO:0000256" key="4">
    <source>
        <dbReference type="ARBA" id="ARBA00023163"/>
    </source>
</evidence>
<dbReference type="SUPFAM" id="SSF55781">
    <property type="entry name" value="GAF domain-like"/>
    <property type="match status" value="1"/>
</dbReference>
<evidence type="ECO:0000259" key="5">
    <source>
        <dbReference type="PROSITE" id="PS50921"/>
    </source>
</evidence>
<dbReference type="Pfam" id="PF03861">
    <property type="entry name" value="ANTAR"/>
    <property type="match status" value="1"/>
</dbReference>
<dbReference type="EMBL" id="MKQR01000016">
    <property type="protein sequence ID" value="OLR92489.1"/>
    <property type="molecule type" value="Genomic_DNA"/>
</dbReference>
<keyword evidence="1" id="KW-0808">Transferase</keyword>
<dbReference type="InterPro" id="IPR012074">
    <property type="entry name" value="GAF_ANTAR"/>
</dbReference>
<dbReference type="Gene3D" id="3.30.450.40">
    <property type="match status" value="1"/>
</dbReference>
<dbReference type="InterPro" id="IPR029016">
    <property type="entry name" value="GAF-like_dom_sf"/>
</dbReference>
<name>A0A1Q9LKI0_9PSEU</name>
<reference evidence="6 7" key="1">
    <citation type="submission" date="2016-10" db="EMBL/GenBank/DDBJ databases">
        <title>The Draft Genome Sequence of Actinokineospora bangkokensis 44EHWT reveals the biosynthetic pathway of antifungal compounds Thailandins with unusual extender unit butylmalonyl-CoA.</title>
        <authorList>
            <person name="Greule A."/>
            <person name="Intra B."/>
            <person name="Flemming S."/>
            <person name="Rommel M.G."/>
            <person name="Panbangred W."/>
            <person name="Bechthold A."/>
        </authorList>
    </citation>
    <scope>NUCLEOTIDE SEQUENCE [LARGE SCALE GENOMIC DNA]</scope>
    <source>
        <strain evidence="6 7">44EHW</strain>
    </source>
</reference>
<keyword evidence="4" id="KW-0804">Transcription</keyword>
<dbReference type="Pfam" id="PF13185">
    <property type="entry name" value="GAF_2"/>
    <property type="match status" value="1"/>
</dbReference>
<dbReference type="SUPFAM" id="SSF52172">
    <property type="entry name" value="CheY-like"/>
    <property type="match status" value="1"/>
</dbReference>
<keyword evidence="3" id="KW-0805">Transcription regulation</keyword>
<gene>
    <name evidence="6" type="ORF">BJP25_20680</name>
</gene>
<dbReference type="InterPro" id="IPR011006">
    <property type="entry name" value="CheY-like_superfamily"/>
</dbReference>
<dbReference type="SMART" id="SM01012">
    <property type="entry name" value="ANTAR"/>
    <property type="match status" value="1"/>
</dbReference>
<protein>
    <recommendedName>
        <fullName evidence="5">ANTAR domain-containing protein</fullName>
    </recommendedName>
</protein>
<organism evidence="6 7">
    <name type="scientific">Actinokineospora bangkokensis</name>
    <dbReference type="NCBI Taxonomy" id="1193682"/>
    <lineage>
        <taxon>Bacteria</taxon>
        <taxon>Bacillati</taxon>
        <taxon>Actinomycetota</taxon>
        <taxon>Actinomycetes</taxon>
        <taxon>Pseudonocardiales</taxon>
        <taxon>Pseudonocardiaceae</taxon>
        <taxon>Actinokineospora</taxon>
    </lineage>
</organism>
<sequence>MSEESTAVPAAQWDATRHLRDLTRSLMSAGTVGEVLDRVVSLTCRLIPGADLVSFTLRTTDGRYHTPTESDPLALELDRVQYEAGEGPCVDAADESGLGYVRAVDLASGQDWPRFGPAAAAAGFSEVLATALVLDGDLADCSGALNIYSRTPGALAGEAVDMALVLATHASLAIQGARAAERAALRETQLRQAVESRDVIGQAKGILMQRRNISADDAFALLRDTSQRMNVKLAQLARTVTESVPG</sequence>